<dbReference type="Proteomes" id="UP000270927">
    <property type="component" value="Unassembled WGS sequence"/>
</dbReference>
<keyword evidence="1" id="KW-1133">Transmembrane helix</keyword>
<keyword evidence="1" id="KW-0812">Transmembrane</keyword>
<evidence type="ECO:0000313" key="5">
    <source>
        <dbReference type="Proteomes" id="UP000270927"/>
    </source>
</evidence>
<sequence>MSKKLFLILGILVGGVPLVWYAIPDQQRSKLKGVLYNRMQHVFLVTVTKYLLKNLVRNAVKTYLS</sequence>
<feature type="transmembrane region" description="Helical" evidence="1">
    <location>
        <begin position="6"/>
        <end position="23"/>
    </location>
</feature>
<keyword evidence="1" id="KW-0472">Membrane</keyword>
<comment type="caution">
    <text evidence="3">The sequence shown here is derived from an EMBL/GenBank/DDBJ whole genome shotgun (WGS) entry which is preliminary data.</text>
</comment>
<dbReference type="EMBL" id="RARA01000025">
    <property type="protein sequence ID" value="ROT47199.1"/>
    <property type="molecule type" value="Genomic_DNA"/>
</dbReference>
<reference evidence="3 5" key="1">
    <citation type="submission" date="2018-09" db="EMBL/GenBank/DDBJ databases">
        <title>Comparative Genomics of Wolbachia-Cardinium Dual Endosymbiosis in a Plant-Parasitic Nematode.</title>
        <authorList>
            <person name="Brown A.M.V."/>
            <person name="Wasala S.K."/>
            <person name="Howe D.K."/>
            <person name="Peetz A.B."/>
            <person name="Zasada I.A."/>
            <person name="Denver D.R."/>
        </authorList>
    </citation>
    <scope>NUCLEOTIDE SEQUENCE [LARGE SCALE GENOMIC DNA]</scope>
    <source>
        <strain evidence="3 5">Pp_1</strain>
    </source>
</reference>
<evidence type="ECO:0000313" key="2">
    <source>
        <dbReference type="EMBL" id="ROT47199.1"/>
    </source>
</evidence>
<name>A0A3N2QBQ3_9BACT</name>
<dbReference type="EMBL" id="RARA01000024">
    <property type="protein sequence ID" value="ROT47426.1"/>
    <property type="molecule type" value="Genomic_DNA"/>
</dbReference>
<dbReference type="AlphaFoldDB" id="A0A3N2QBQ3"/>
<evidence type="ECO:0000313" key="4">
    <source>
        <dbReference type="EMBL" id="ROT47426.1"/>
    </source>
</evidence>
<keyword evidence="5" id="KW-1185">Reference proteome</keyword>
<dbReference type="EMBL" id="RARA01000025">
    <property type="protein sequence ID" value="ROT47210.1"/>
    <property type="molecule type" value="Genomic_DNA"/>
</dbReference>
<protein>
    <submittedName>
        <fullName evidence="3">Uncharacterized protein</fullName>
    </submittedName>
</protein>
<organism evidence="3 5">
    <name type="scientific">Candidatus Cardinium hertigii</name>
    <dbReference type="NCBI Taxonomy" id="247481"/>
    <lineage>
        <taxon>Bacteria</taxon>
        <taxon>Pseudomonadati</taxon>
        <taxon>Bacteroidota</taxon>
        <taxon>Cytophagia</taxon>
        <taxon>Cytophagales</taxon>
        <taxon>Amoebophilaceae</taxon>
        <taxon>Candidatus Cardinium</taxon>
    </lineage>
</organism>
<evidence type="ECO:0000313" key="3">
    <source>
        <dbReference type="EMBL" id="ROT47210.1"/>
    </source>
</evidence>
<evidence type="ECO:0000256" key="1">
    <source>
        <dbReference type="SAM" id="Phobius"/>
    </source>
</evidence>
<accession>A0A3N2QBQ3</accession>
<gene>
    <name evidence="4" type="ORF">EDM02_03285</name>
    <name evidence="2" type="ORF">EDM02_03510</name>
    <name evidence="3" type="ORF">EDM02_03575</name>
</gene>
<proteinExistence type="predicted"/>